<dbReference type="InterPro" id="IPR012944">
    <property type="entry name" value="SusD_RagB_dom"/>
</dbReference>
<comment type="similarity">
    <text evidence="2">Belongs to the SusD family.</text>
</comment>
<evidence type="ECO:0000313" key="7">
    <source>
        <dbReference type="EMBL" id="KJD37241.1"/>
    </source>
</evidence>
<dbReference type="AlphaFoldDB" id="A0A0D7WDP5"/>
<name>A0A0D7WDP5_9FLAO</name>
<comment type="caution">
    <text evidence="7">The sequence shown here is derived from an EMBL/GenBank/DDBJ whole genome shotgun (WGS) entry which is preliminary data.</text>
</comment>
<dbReference type="EMBL" id="JTDW01000001">
    <property type="protein sequence ID" value="KJD37241.1"/>
    <property type="molecule type" value="Genomic_DNA"/>
</dbReference>
<protein>
    <recommendedName>
        <fullName evidence="6">RagB/SusD domain-containing protein</fullName>
    </recommendedName>
</protein>
<dbReference type="PROSITE" id="PS51257">
    <property type="entry name" value="PROKAR_LIPOPROTEIN"/>
    <property type="match status" value="1"/>
</dbReference>
<proteinExistence type="inferred from homology"/>
<gene>
    <name evidence="7" type="ORF">PW52_02065</name>
</gene>
<keyword evidence="4" id="KW-0472">Membrane</keyword>
<feature type="domain" description="RagB/SusD" evidence="6">
    <location>
        <begin position="434"/>
        <end position="509"/>
    </location>
</feature>
<accession>A0A0D7WDP5</accession>
<reference evidence="7 8" key="1">
    <citation type="submission" date="2014-11" db="EMBL/GenBank/DDBJ databases">
        <title>Tamlana sedimentorum sp. nov., isolated from shallow sand sediments of the Sea of Japan.</title>
        <authorList>
            <person name="Romanenko L.A."/>
        </authorList>
    </citation>
    <scope>NUCLEOTIDE SEQUENCE [LARGE SCALE GENOMIC DNA]</scope>
    <source>
        <strain evidence="7 8">JCM 19808</strain>
    </source>
</reference>
<dbReference type="GO" id="GO:0009279">
    <property type="term" value="C:cell outer membrane"/>
    <property type="evidence" value="ECO:0007669"/>
    <property type="project" value="UniProtKB-SubCell"/>
</dbReference>
<keyword evidence="5" id="KW-0998">Cell outer membrane</keyword>
<evidence type="ECO:0000313" key="8">
    <source>
        <dbReference type="Proteomes" id="UP000032578"/>
    </source>
</evidence>
<organism evidence="7 8">
    <name type="scientific">Neotamlana sedimentorum</name>
    <dbReference type="NCBI Taxonomy" id="1435349"/>
    <lineage>
        <taxon>Bacteria</taxon>
        <taxon>Pseudomonadati</taxon>
        <taxon>Bacteroidota</taxon>
        <taxon>Flavobacteriia</taxon>
        <taxon>Flavobacteriales</taxon>
        <taxon>Flavobacteriaceae</taxon>
        <taxon>Neotamlana</taxon>
    </lineage>
</organism>
<dbReference type="Gene3D" id="1.25.40.390">
    <property type="match status" value="1"/>
</dbReference>
<dbReference type="RefSeq" id="WP_044631234.1">
    <property type="nucleotide sequence ID" value="NZ_JTDW01000001.1"/>
</dbReference>
<comment type="subcellular location">
    <subcellularLocation>
        <location evidence="1">Cell outer membrane</location>
    </subcellularLocation>
</comment>
<dbReference type="SUPFAM" id="SSF48452">
    <property type="entry name" value="TPR-like"/>
    <property type="match status" value="1"/>
</dbReference>
<evidence type="ECO:0000259" key="6">
    <source>
        <dbReference type="Pfam" id="PF07980"/>
    </source>
</evidence>
<evidence type="ECO:0000256" key="2">
    <source>
        <dbReference type="ARBA" id="ARBA00006275"/>
    </source>
</evidence>
<dbReference type="PATRIC" id="fig|1435349.4.peg.431"/>
<dbReference type="InterPro" id="IPR011990">
    <property type="entry name" value="TPR-like_helical_dom_sf"/>
</dbReference>
<dbReference type="OrthoDB" id="5694214at2"/>
<dbReference type="Proteomes" id="UP000032578">
    <property type="component" value="Unassembled WGS sequence"/>
</dbReference>
<keyword evidence="8" id="KW-1185">Reference proteome</keyword>
<sequence>MRKYIKITFGLLVGLTWFTSCEDFLEVSPEEVVLSDDYLGDNELDARSALFGVLAEMQDVAGQYVILGEVRGDLVNVNSSTVDEIRQINNHEVTEENSIADPTTLFSIINNCNFALEGIDTEAYENQLLDDYASILRIRTWAQMQILINYGKLPYITEPIKTNHDLDKTYPVLSMTEAIDTLIANLMTVADVENVTKYENSLGFNIFKMIPDQNILLGDLYLWKGSFVEAATHYKLFLDENVSGNVYNISSYAAIVNESGTGYTIATSWENIFGESIAGNAVINYVAFNEQFRQENESYDILTTQLKPSEFAILKWSEQFVGYEGEPVFQGDTRVLDDLSYTGEGDAAMITKYQPEYFTWNRAAKIYLRYAEAINYAGYPDHALAIVNGIFNNPDVEPVDAPIFGNAEGFLNFDMDQYYTVNNSDEPTSGNLGIRGRAGMAPVSVPEELEGIERIEAVDALILEEAALELAFEGNRWEDLLRFAIRANNPSILADAVANKIENSGDVGGAAAVQQKLMNPENWFLPLTIPDNFVSE</sequence>
<dbReference type="STRING" id="1435349.PW52_02065"/>
<evidence type="ECO:0000256" key="4">
    <source>
        <dbReference type="ARBA" id="ARBA00023136"/>
    </source>
</evidence>
<keyword evidence="3" id="KW-0732">Signal</keyword>
<evidence type="ECO:0000256" key="3">
    <source>
        <dbReference type="ARBA" id="ARBA00022729"/>
    </source>
</evidence>
<evidence type="ECO:0000256" key="5">
    <source>
        <dbReference type="ARBA" id="ARBA00023237"/>
    </source>
</evidence>
<evidence type="ECO:0000256" key="1">
    <source>
        <dbReference type="ARBA" id="ARBA00004442"/>
    </source>
</evidence>
<dbReference type="Pfam" id="PF07980">
    <property type="entry name" value="SusD_RagB"/>
    <property type="match status" value="1"/>
</dbReference>